<evidence type="ECO:0000313" key="3">
    <source>
        <dbReference type="Proteomes" id="UP000094795"/>
    </source>
</evidence>
<sequence length="179" mass="18668">MFPKFRILACSLAAALLAGAQPALSRDNDLVFFESVAGAWKGPGEIVAGKYKGTKFVCNLTGGEHAGKAVGITLDGSCRVGVFNQKMSAVITRKGKTYTGKFLDGAAGDGLDIISGKVAGDRAVMGINRKTLNGAMIARLNDSETMNVTISVKVGEEMVPVIGMTLKRGADQIKTGSLQ</sequence>
<proteinExistence type="predicted"/>
<gene>
    <name evidence="2" type="ORF">AWJ14_00655</name>
</gene>
<feature type="signal peptide" evidence="1">
    <location>
        <begin position="1"/>
        <end position="25"/>
    </location>
</feature>
<organism evidence="2 3">
    <name type="scientific">Hoeflea olei</name>
    <dbReference type="NCBI Taxonomy" id="1480615"/>
    <lineage>
        <taxon>Bacteria</taxon>
        <taxon>Pseudomonadati</taxon>
        <taxon>Pseudomonadota</taxon>
        <taxon>Alphaproteobacteria</taxon>
        <taxon>Hyphomicrobiales</taxon>
        <taxon>Rhizobiaceae</taxon>
        <taxon>Hoeflea</taxon>
    </lineage>
</organism>
<accession>A0A1C1YZ21</accession>
<dbReference type="Proteomes" id="UP000094795">
    <property type="component" value="Unassembled WGS sequence"/>
</dbReference>
<reference evidence="2 3" key="1">
    <citation type="submission" date="2015-12" db="EMBL/GenBank/DDBJ databases">
        <authorList>
            <person name="Shamseldin A."/>
            <person name="Moawad H."/>
            <person name="Abd El-Rahim W.M."/>
            <person name="Sadowsky M.J."/>
        </authorList>
    </citation>
    <scope>NUCLEOTIDE SEQUENCE [LARGE SCALE GENOMIC DNA]</scope>
    <source>
        <strain evidence="2 3">JC234</strain>
    </source>
</reference>
<dbReference type="OrthoDB" id="7915172at2"/>
<feature type="chain" id="PRO_5008656494" evidence="1">
    <location>
        <begin position="26"/>
        <end position="179"/>
    </location>
</feature>
<dbReference type="AlphaFoldDB" id="A0A1C1YZ21"/>
<keyword evidence="3" id="KW-1185">Reference proteome</keyword>
<keyword evidence="1" id="KW-0732">Signal</keyword>
<dbReference type="STRING" id="1480615.AWJ14_00655"/>
<evidence type="ECO:0000256" key="1">
    <source>
        <dbReference type="SAM" id="SignalP"/>
    </source>
</evidence>
<comment type="caution">
    <text evidence="2">The sequence shown here is derived from an EMBL/GenBank/DDBJ whole genome shotgun (WGS) entry which is preliminary data.</text>
</comment>
<dbReference type="EMBL" id="LQZT01000004">
    <property type="protein sequence ID" value="OCW58771.1"/>
    <property type="molecule type" value="Genomic_DNA"/>
</dbReference>
<evidence type="ECO:0000313" key="2">
    <source>
        <dbReference type="EMBL" id="OCW58771.1"/>
    </source>
</evidence>
<dbReference type="RefSeq" id="WP_066175936.1">
    <property type="nucleotide sequence ID" value="NZ_LQZT01000004.1"/>
</dbReference>
<protein>
    <submittedName>
        <fullName evidence="2">Uncharacterized protein</fullName>
    </submittedName>
</protein>
<name>A0A1C1YZ21_9HYPH</name>